<dbReference type="AlphaFoldDB" id="A0A2I2GL29"/>
<feature type="non-terminal residue" evidence="1">
    <location>
        <position position="72"/>
    </location>
</feature>
<protein>
    <submittedName>
        <fullName evidence="1">Uncharacterized protein</fullName>
    </submittedName>
</protein>
<dbReference type="VEuPathDB" id="FungiDB:P170DRAFT_435178"/>
<organism evidence="1 2">
    <name type="scientific">Aspergillus steynii IBT 23096</name>
    <dbReference type="NCBI Taxonomy" id="1392250"/>
    <lineage>
        <taxon>Eukaryota</taxon>
        <taxon>Fungi</taxon>
        <taxon>Dikarya</taxon>
        <taxon>Ascomycota</taxon>
        <taxon>Pezizomycotina</taxon>
        <taxon>Eurotiomycetes</taxon>
        <taxon>Eurotiomycetidae</taxon>
        <taxon>Eurotiales</taxon>
        <taxon>Aspergillaceae</taxon>
        <taxon>Aspergillus</taxon>
        <taxon>Aspergillus subgen. Circumdati</taxon>
    </lineage>
</organism>
<evidence type="ECO:0000313" key="1">
    <source>
        <dbReference type="EMBL" id="PLB53586.1"/>
    </source>
</evidence>
<sequence>MTVLCSRSTWSCWVSACVRPLIPAQQQQVILRRAMAQSQAICLTAALAIAQGTEMNSPGINADMISMAGHQM</sequence>
<comment type="caution">
    <text evidence="1">The sequence shown here is derived from an EMBL/GenBank/DDBJ whole genome shotgun (WGS) entry which is preliminary data.</text>
</comment>
<name>A0A2I2GL29_9EURO</name>
<dbReference type="EMBL" id="MSFO01000002">
    <property type="protein sequence ID" value="PLB53586.1"/>
    <property type="molecule type" value="Genomic_DNA"/>
</dbReference>
<evidence type="ECO:0000313" key="2">
    <source>
        <dbReference type="Proteomes" id="UP000234275"/>
    </source>
</evidence>
<proteinExistence type="predicted"/>
<dbReference type="GeneID" id="36556581"/>
<dbReference type="Proteomes" id="UP000234275">
    <property type="component" value="Unassembled WGS sequence"/>
</dbReference>
<accession>A0A2I2GL29</accession>
<reference evidence="1 2" key="1">
    <citation type="submission" date="2016-12" db="EMBL/GenBank/DDBJ databases">
        <title>The genomes of Aspergillus section Nigri reveals drivers in fungal speciation.</title>
        <authorList>
            <consortium name="DOE Joint Genome Institute"/>
            <person name="Vesth T.C."/>
            <person name="Nybo J."/>
            <person name="Theobald S."/>
            <person name="Brandl J."/>
            <person name="Frisvad J.C."/>
            <person name="Nielsen K.F."/>
            <person name="Lyhne E.K."/>
            <person name="Kogle M.E."/>
            <person name="Kuo A."/>
            <person name="Riley R."/>
            <person name="Clum A."/>
            <person name="Nolan M."/>
            <person name="Lipzen A."/>
            <person name="Salamov A."/>
            <person name="Henrissat B."/>
            <person name="Wiebenga A."/>
            <person name="De Vries R.P."/>
            <person name="Grigoriev I.V."/>
            <person name="Mortensen U.H."/>
            <person name="Andersen M.R."/>
            <person name="Baker S.E."/>
        </authorList>
    </citation>
    <scope>NUCLEOTIDE SEQUENCE [LARGE SCALE GENOMIC DNA]</scope>
    <source>
        <strain evidence="1 2">IBT 23096</strain>
    </source>
</reference>
<dbReference type="RefSeq" id="XP_024708888.1">
    <property type="nucleotide sequence ID" value="XM_024848882.1"/>
</dbReference>
<gene>
    <name evidence="1" type="ORF">P170DRAFT_435178</name>
</gene>
<keyword evidence="2" id="KW-1185">Reference proteome</keyword>